<evidence type="ECO:0000313" key="12">
    <source>
        <dbReference type="Proteomes" id="UP000006310"/>
    </source>
</evidence>
<dbReference type="STRING" id="1071383.J7S896"/>
<dbReference type="HAMAP" id="MF_00736">
    <property type="entry name" value="Ribosomal_uL11"/>
    <property type="match status" value="1"/>
</dbReference>
<dbReference type="PANTHER" id="PTHR11661">
    <property type="entry name" value="60S RIBOSOMAL PROTEIN L12"/>
    <property type="match status" value="1"/>
</dbReference>
<evidence type="ECO:0000256" key="6">
    <source>
        <dbReference type="ARBA" id="ARBA00037226"/>
    </source>
</evidence>
<reference evidence="11 12" key="1">
    <citation type="journal article" date="2011" name="Proc. Natl. Acad. Sci. U.S.A.">
        <title>Evolutionary erosion of yeast sex chromosomes by mating-type switching accidents.</title>
        <authorList>
            <person name="Gordon J.L."/>
            <person name="Armisen D."/>
            <person name="Proux-Wera E."/>
            <person name="Oheigeartaigh S.S."/>
            <person name="Byrne K.P."/>
            <person name="Wolfe K.H."/>
        </authorList>
    </citation>
    <scope>NUCLEOTIDE SEQUENCE [LARGE SCALE GENOMIC DNA]</scope>
    <source>
        <strain evidence="12">ATCC MYA-139 / BCRC 22969 / CBS 8797 / CCRC 22969 / KCTC 17520 / NBRC 10181 / NCYC 3082</strain>
    </source>
</reference>
<evidence type="ECO:0000313" key="11">
    <source>
        <dbReference type="EMBL" id="CCK70791.1"/>
    </source>
</evidence>
<dbReference type="GO" id="GO:0006412">
    <property type="term" value="P:translation"/>
    <property type="evidence" value="ECO:0007669"/>
    <property type="project" value="InterPro"/>
</dbReference>
<evidence type="ECO:0000256" key="2">
    <source>
        <dbReference type="ARBA" id="ARBA00010537"/>
    </source>
</evidence>
<comment type="function">
    <text evidence="6">Component of the mitochondrial ribosome (mitoribosome), a dedicated translation machinery responsible for the synthesis of mitochondrial genome-encoded proteins, including at least some of the essential transmembrane subunits of the mitochondrial respiratory chain. The mitoribosomes are attached to the mitochondrial inner membrane and translation products are cotranslationally integrated into the membrane.</text>
</comment>
<dbReference type="EMBL" id="HE978319">
    <property type="protein sequence ID" value="CCK70791.1"/>
    <property type="molecule type" value="Genomic_DNA"/>
</dbReference>
<dbReference type="CDD" id="cd00349">
    <property type="entry name" value="Ribosomal_L11"/>
    <property type="match status" value="1"/>
</dbReference>
<dbReference type="GO" id="GO:0005762">
    <property type="term" value="C:mitochondrial large ribosomal subunit"/>
    <property type="evidence" value="ECO:0007669"/>
    <property type="project" value="EnsemblFungi"/>
</dbReference>
<dbReference type="InterPro" id="IPR020784">
    <property type="entry name" value="Ribosomal_uL11_N"/>
</dbReference>
<evidence type="ECO:0000259" key="10">
    <source>
        <dbReference type="Pfam" id="PF03946"/>
    </source>
</evidence>
<dbReference type="RefSeq" id="XP_022465037.1">
    <property type="nucleotide sequence ID" value="XM_022608552.1"/>
</dbReference>
<dbReference type="eggNOG" id="KOG3257">
    <property type="taxonomic scope" value="Eukaryota"/>
</dbReference>
<dbReference type="OMA" id="CKQFNAK"/>
<evidence type="ECO:0000256" key="4">
    <source>
        <dbReference type="ARBA" id="ARBA00023128"/>
    </source>
</evidence>
<dbReference type="SUPFAM" id="SSF54747">
    <property type="entry name" value="Ribosomal L11/L12e N-terminal domain"/>
    <property type="match status" value="1"/>
</dbReference>
<dbReference type="InterPro" id="IPR036796">
    <property type="entry name" value="Ribosomal_uL11_N_sf"/>
</dbReference>
<feature type="domain" description="Large ribosomal subunit protein uL11 C-terminal" evidence="9">
    <location>
        <begin position="73"/>
        <end position="147"/>
    </location>
</feature>
<organism evidence="11 12">
    <name type="scientific">Huiozyma naganishii (strain ATCC MYA-139 / BCRC 22969 / CBS 8797 / KCTC 17520 / NBRC 10181 / NCYC 3082 / Yp74L-3)</name>
    <name type="common">Yeast</name>
    <name type="synonym">Kazachstania naganishii</name>
    <dbReference type="NCBI Taxonomy" id="1071383"/>
    <lineage>
        <taxon>Eukaryota</taxon>
        <taxon>Fungi</taxon>
        <taxon>Dikarya</taxon>
        <taxon>Ascomycota</taxon>
        <taxon>Saccharomycotina</taxon>
        <taxon>Saccharomycetes</taxon>
        <taxon>Saccharomycetales</taxon>
        <taxon>Saccharomycetaceae</taxon>
        <taxon>Huiozyma</taxon>
    </lineage>
</organism>
<dbReference type="OrthoDB" id="1091498at2759"/>
<evidence type="ECO:0000256" key="5">
    <source>
        <dbReference type="ARBA" id="ARBA00023274"/>
    </source>
</evidence>
<dbReference type="Pfam" id="PF03946">
    <property type="entry name" value="Ribosomal_L11_N"/>
    <property type="match status" value="1"/>
</dbReference>
<dbReference type="GO" id="GO:0070180">
    <property type="term" value="F:large ribosomal subunit rRNA binding"/>
    <property type="evidence" value="ECO:0007669"/>
    <property type="project" value="TreeGrafter"/>
</dbReference>
<evidence type="ECO:0000256" key="7">
    <source>
        <dbReference type="ARBA" id="ARBA00040104"/>
    </source>
</evidence>
<gene>
    <name evidence="11" type="primary">KNAG0F01230</name>
    <name evidence="11" type="ordered locus">KNAG_0F01230</name>
</gene>
<comment type="similarity">
    <text evidence="2 8">Belongs to the universal ribosomal protein uL11 family.</text>
</comment>
<protein>
    <recommendedName>
        <fullName evidence="7">Large ribosomal subunit protein uL11m</fullName>
    </recommendedName>
</protein>
<keyword evidence="12" id="KW-1185">Reference proteome</keyword>
<keyword evidence="4" id="KW-0496">Mitochondrion</keyword>
<dbReference type="GeneID" id="34526506"/>
<dbReference type="InterPro" id="IPR036769">
    <property type="entry name" value="Ribosomal_uL11_C_sf"/>
</dbReference>
<feature type="domain" description="Large ribosomal subunit protein uL11 N-terminal" evidence="10">
    <location>
        <begin position="10"/>
        <end position="68"/>
    </location>
</feature>
<evidence type="ECO:0000259" key="9">
    <source>
        <dbReference type="Pfam" id="PF00298"/>
    </source>
</evidence>
<evidence type="ECO:0000256" key="8">
    <source>
        <dbReference type="RuleBase" id="RU003978"/>
    </source>
</evidence>
<dbReference type="Pfam" id="PF00298">
    <property type="entry name" value="Ribosomal_L11"/>
    <property type="match status" value="1"/>
</dbReference>
<dbReference type="NCBIfam" id="TIGR01632">
    <property type="entry name" value="L11_bact"/>
    <property type="match status" value="1"/>
</dbReference>
<keyword evidence="3 8" id="KW-0689">Ribosomal protein</keyword>
<dbReference type="Gene3D" id="3.30.1550.10">
    <property type="entry name" value="Ribosomal protein L11/L12, N-terminal domain"/>
    <property type="match status" value="1"/>
</dbReference>
<reference evidence="12" key="2">
    <citation type="submission" date="2012-08" db="EMBL/GenBank/DDBJ databases">
        <title>Genome sequence of Kazachstania naganishii.</title>
        <authorList>
            <person name="Gordon J.L."/>
            <person name="Armisen D."/>
            <person name="Proux-Wera E."/>
            <person name="OhEigeartaigh S.S."/>
            <person name="Byrne K.P."/>
            <person name="Wolfe K.H."/>
        </authorList>
    </citation>
    <scope>NUCLEOTIDE SEQUENCE [LARGE SCALE GENOMIC DNA]</scope>
    <source>
        <strain evidence="12">ATCC MYA-139 / BCRC 22969 / CBS 8797 / CCRC 22969 / KCTC 17520 / NBRC 10181 / NCYC 3082</strain>
    </source>
</reference>
<sequence length="149" mass="15832">MSQPVKNILVKLIVAAGQAAPSPPVGPALGSKGIKAMDFCKEFNARSGIYKPGTPVPVMITVKPDRSFSFEMKSPPTGFLLLKALGKEKGAGQPNINTKEGTIGELSLKHVYEIAKIKKTDERHALLDIKGVVKSVIGVARSMGIKIVP</sequence>
<dbReference type="Proteomes" id="UP000006310">
    <property type="component" value="Chromosome 6"/>
</dbReference>
<dbReference type="SUPFAM" id="SSF46906">
    <property type="entry name" value="Ribosomal protein L11, C-terminal domain"/>
    <property type="match status" value="1"/>
</dbReference>
<dbReference type="InterPro" id="IPR006519">
    <property type="entry name" value="Ribosomal_uL11_bac-typ"/>
</dbReference>
<dbReference type="HOGENOM" id="CLU_074237_1_0_1"/>
<keyword evidence="5 8" id="KW-0687">Ribonucleoprotein</keyword>
<proteinExistence type="inferred from homology"/>
<dbReference type="InterPro" id="IPR000911">
    <property type="entry name" value="Ribosomal_uL11"/>
</dbReference>
<dbReference type="KEGG" id="kng:KNAG_0F01230"/>
<dbReference type="FunFam" id="3.30.1550.10:FF:000004">
    <property type="entry name" value="Mitochondrial 54S ribosomal protein YmL19"/>
    <property type="match status" value="1"/>
</dbReference>
<dbReference type="AlphaFoldDB" id="J7S896"/>
<accession>J7S896</accession>
<evidence type="ECO:0000256" key="3">
    <source>
        <dbReference type="ARBA" id="ARBA00022980"/>
    </source>
</evidence>
<name>J7S896_HUIN7</name>
<dbReference type="GO" id="GO:0003735">
    <property type="term" value="F:structural constituent of ribosome"/>
    <property type="evidence" value="ECO:0007669"/>
    <property type="project" value="EnsemblFungi"/>
</dbReference>
<evidence type="ECO:0000256" key="1">
    <source>
        <dbReference type="ARBA" id="ARBA00004173"/>
    </source>
</evidence>
<dbReference type="SMART" id="SM00649">
    <property type="entry name" value="RL11"/>
    <property type="match status" value="1"/>
</dbReference>
<comment type="subcellular location">
    <subcellularLocation>
        <location evidence="1">Mitochondrion</location>
    </subcellularLocation>
</comment>
<dbReference type="InterPro" id="IPR020783">
    <property type="entry name" value="Ribosomal_uL11_C"/>
</dbReference>
<dbReference type="FunFam" id="1.10.10.250:FF:000005">
    <property type="entry name" value="Mitochondrial 54S ribosomal protein YmL19"/>
    <property type="match status" value="1"/>
</dbReference>
<dbReference type="PANTHER" id="PTHR11661:SF1">
    <property type="entry name" value="LARGE RIBOSOMAL SUBUNIT PROTEIN UL11M"/>
    <property type="match status" value="1"/>
</dbReference>
<dbReference type="Gene3D" id="1.10.10.250">
    <property type="entry name" value="Ribosomal protein L11, C-terminal domain"/>
    <property type="match status" value="1"/>
</dbReference>